<protein>
    <recommendedName>
        <fullName evidence="1">Co-chaperone DjlA N-terminal domain-containing protein</fullName>
    </recommendedName>
</protein>
<evidence type="ECO:0000259" key="1">
    <source>
        <dbReference type="Pfam" id="PF05099"/>
    </source>
</evidence>
<evidence type="ECO:0000313" key="2">
    <source>
        <dbReference type="EMBL" id="CAA9415304.1"/>
    </source>
</evidence>
<accession>A0A6J4PJL5</accession>
<reference evidence="2" key="1">
    <citation type="submission" date="2020-02" db="EMBL/GenBank/DDBJ databases">
        <authorList>
            <person name="Meier V. D."/>
        </authorList>
    </citation>
    <scope>NUCLEOTIDE SEQUENCE</scope>
    <source>
        <strain evidence="2">AVDCRST_MAG51</strain>
    </source>
</reference>
<name>A0A6J4PJL5_9BURK</name>
<dbReference type="EMBL" id="CADCUX010000351">
    <property type="protein sequence ID" value="CAA9415304.1"/>
    <property type="molecule type" value="Genomic_DNA"/>
</dbReference>
<gene>
    <name evidence="2" type="ORF">AVDCRST_MAG51-1711</name>
</gene>
<organism evidence="2">
    <name type="scientific">uncultured Ramlibacter sp</name>
    <dbReference type="NCBI Taxonomy" id="260755"/>
    <lineage>
        <taxon>Bacteria</taxon>
        <taxon>Pseudomonadati</taxon>
        <taxon>Pseudomonadota</taxon>
        <taxon>Betaproteobacteria</taxon>
        <taxon>Burkholderiales</taxon>
        <taxon>Comamonadaceae</taxon>
        <taxon>Ramlibacter</taxon>
        <taxon>environmental samples</taxon>
    </lineage>
</organism>
<dbReference type="AlphaFoldDB" id="A0A6J4PJL5"/>
<dbReference type="CDD" id="cd07177">
    <property type="entry name" value="terB_like"/>
    <property type="match status" value="1"/>
</dbReference>
<dbReference type="InterPro" id="IPR007791">
    <property type="entry name" value="DjlA_N"/>
</dbReference>
<feature type="domain" description="Co-chaperone DjlA N-terminal" evidence="1">
    <location>
        <begin position="11"/>
        <end position="123"/>
    </location>
</feature>
<proteinExistence type="predicted"/>
<sequence length="136" mass="14595">MRSYPCNSPRAAARVVALTALADGHISPSELGALDRLEAAARLGLSSAELQQVVQHLSEDLVATAYAQWGTACQIDPAVLQSLMAEVTDPALRVVTLELCAQVAQADFHVTDAEHGLVRTASRRWSLDDPLLQPPR</sequence>
<dbReference type="Pfam" id="PF05099">
    <property type="entry name" value="TerB"/>
    <property type="match status" value="1"/>
</dbReference>
<dbReference type="SUPFAM" id="SSF158682">
    <property type="entry name" value="TerB-like"/>
    <property type="match status" value="1"/>
</dbReference>
<dbReference type="Gene3D" id="1.10.3680.10">
    <property type="entry name" value="TerB-like"/>
    <property type="match status" value="1"/>
</dbReference>
<dbReference type="InterPro" id="IPR029024">
    <property type="entry name" value="TerB-like"/>
</dbReference>